<accession>A0A1H0DLK7</accession>
<dbReference type="OrthoDB" id="3197085at2"/>
<dbReference type="InterPro" id="IPR051212">
    <property type="entry name" value="Type-I_RE_S_subunit"/>
</dbReference>
<evidence type="ECO:0000313" key="7">
    <source>
        <dbReference type="Proteomes" id="UP000199004"/>
    </source>
</evidence>
<dbReference type="GO" id="GO:0003677">
    <property type="term" value="F:DNA binding"/>
    <property type="evidence" value="ECO:0007669"/>
    <property type="project" value="UniProtKB-KW"/>
</dbReference>
<protein>
    <submittedName>
        <fullName evidence="6">Type I restriction enzyme, S subunit</fullName>
    </submittedName>
</protein>
<dbReference type="InterPro" id="IPR044946">
    <property type="entry name" value="Restrct_endonuc_typeI_TRD_sf"/>
</dbReference>
<reference evidence="6 7" key="1">
    <citation type="submission" date="2016-10" db="EMBL/GenBank/DDBJ databases">
        <authorList>
            <person name="de Groot N.N."/>
        </authorList>
    </citation>
    <scope>NUCLEOTIDE SEQUENCE [LARGE SCALE GENOMIC DNA]</scope>
    <source>
        <strain evidence="6 7">CGMCC 1.11147</strain>
    </source>
</reference>
<dbReference type="EMBL" id="FNIC01000004">
    <property type="protein sequence ID" value="SDN71147.1"/>
    <property type="molecule type" value="Genomic_DNA"/>
</dbReference>
<evidence type="ECO:0000256" key="3">
    <source>
        <dbReference type="ARBA" id="ARBA00023125"/>
    </source>
</evidence>
<keyword evidence="3" id="KW-0238">DNA-binding</keyword>
<feature type="domain" description="Type I restriction modification DNA specificity" evidence="5">
    <location>
        <begin position="227"/>
        <end position="398"/>
    </location>
</feature>
<name>A0A1H0DLK7_9ACTN</name>
<organism evidence="6 7">
    <name type="scientific">Nocardioides szechwanensis</name>
    <dbReference type="NCBI Taxonomy" id="1005944"/>
    <lineage>
        <taxon>Bacteria</taxon>
        <taxon>Bacillati</taxon>
        <taxon>Actinomycetota</taxon>
        <taxon>Actinomycetes</taxon>
        <taxon>Propionibacteriales</taxon>
        <taxon>Nocardioidaceae</taxon>
        <taxon>Nocardioides</taxon>
    </lineage>
</organism>
<dbReference type="PANTHER" id="PTHR43140">
    <property type="entry name" value="TYPE-1 RESTRICTION ENZYME ECOKI SPECIFICITY PROTEIN"/>
    <property type="match status" value="1"/>
</dbReference>
<evidence type="ECO:0000256" key="1">
    <source>
        <dbReference type="ARBA" id="ARBA00010923"/>
    </source>
</evidence>
<dbReference type="AlphaFoldDB" id="A0A1H0DLK7"/>
<keyword evidence="7" id="KW-1185">Reference proteome</keyword>
<dbReference type="CDD" id="cd17268">
    <property type="entry name" value="RMtype1_S_Ara36733I_TRD1-CR1_like"/>
    <property type="match status" value="2"/>
</dbReference>
<dbReference type="SUPFAM" id="SSF116734">
    <property type="entry name" value="DNA methylase specificity domain"/>
    <property type="match status" value="2"/>
</dbReference>
<evidence type="ECO:0000256" key="2">
    <source>
        <dbReference type="ARBA" id="ARBA00022747"/>
    </source>
</evidence>
<dbReference type="RefSeq" id="WP_091025249.1">
    <property type="nucleotide sequence ID" value="NZ_BKAE01000013.1"/>
</dbReference>
<dbReference type="Proteomes" id="UP000199004">
    <property type="component" value="Unassembled WGS sequence"/>
</dbReference>
<dbReference type="InterPro" id="IPR000055">
    <property type="entry name" value="Restrct_endonuc_typeI_TRD"/>
</dbReference>
<comment type="similarity">
    <text evidence="1">Belongs to the type-I restriction system S methylase family.</text>
</comment>
<gene>
    <name evidence="6" type="ORF">SAMN05192576_2609</name>
</gene>
<proteinExistence type="inferred from homology"/>
<feature type="domain" description="Type I restriction modification DNA specificity" evidence="5">
    <location>
        <begin position="13"/>
        <end position="189"/>
    </location>
</feature>
<evidence type="ECO:0000313" key="6">
    <source>
        <dbReference type="EMBL" id="SDN71147.1"/>
    </source>
</evidence>
<keyword evidence="2" id="KW-0680">Restriction system</keyword>
<dbReference type="PANTHER" id="PTHR43140:SF1">
    <property type="entry name" value="TYPE I RESTRICTION ENZYME ECOKI SPECIFICITY SUBUNIT"/>
    <property type="match status" value="1"/>
</dbReference>
<dbReference type="STRING" id="1005944.SAMN05192576_2609"/>
<dbReference type="GO" id="GO:0009307">
    <property type="term" value="P:DNA restriction-modification system"/>
    <property type="evidence" value="ECO:0007669"/>
    <property type="project" value="UniProtKB-KW"/>
</dbReference>
<evidence type="ECO:0000256" key="4">
    <source>
        <dbReference type="ARBA" id="ARBA00038652"/>
    </source>
</evidence>
<dbReference type="Pfam" id="PF01420">
    <property type="entry name" value="Methylase_S"/>
    <property type="match status" value="2"/>
</dbReference>
<comment type="subunit">
    <text evidence="4">The methyltransferase is composed of M and S polypeptides.</text>
</comment>
<sequence length="419" mass="47336">MSRIDDLIADACPNGVEYRPLGELGEFIRGRRFTKVDYVESGLGSIHYGEIYTDYGTTASSVNRFVGADLKSSLRLARQGDLVIAATGENVQDVCKAVAWLGEDDVAVHDDCYIFRHGFDPTFISYYFQTTMFHDQKVRFASESKLARVSATNLSKIVAPVPPLAVQREVVAVLNKFADLEARLRTELEAELELRREQFVHYRDSLLAFGADSLSLSLSRARVRWAKLSDLGQFIRGKRFTKTDYEDAGIPCIHYGEIYTHFGTSARSVVSHLRRDIPGLRYAQPGDVVIVDVGETVEDVGKAVAWLGDEPVAIHDHSYAFRHELNPAFVSYVMQTSWFRREKAKYIARTKVNTLLVAGFGKIEIPVPTMTEQERIVEILDKFDVLVNELSIGLPAEIAARRRQYEYYRDKLLTFEEAA</sequence>
<evidence type="ECO:0000259" key="5">
    <source>
        <dbReference type="Pfam" id="PF01420"/>
    </source>
</evidence>
<dbReference type="Gene3D" id="3.90.220.20">
    <property type="entry name" value="DNA methylase specificity domains"/>
    <property type="match status" value="2"/>
</dbReference>